<dbReference type="SMART" id="SM00248">
    <property type="entry name" value="ANK"/>
    <property type="match status" value="4"/>
</dbReference>
<organism evidence="5 6">
    <name type="scientific">Bugula neritina</name>
    <name type="common">Brown bryozoan</name>
    <name type="synonym">Sertularia neritina</name>
    <dbReference type="NCBI Taxonomy" id="10212"/>
    <lineage>
        <taxon>Eukaryota</taxon>
        <taxon>Metazoa</taxon>
        <taxon>Spiralia</taxon>
        <taxon>Lophotrochozoa</taxon>
        <taxon>Bryozoa</taxon>
        <taxon>Gymnolaemata</taxon>
        <taxon>Cheilostomatida</taxon>
        <taxon>Flustrina</taxon>
        <taxon>Buguloidea</taxon>
        <taxon>Bugulidae</taxon>
        <taxon>Bugula</taxon>
    </lineage>
</organism>
<protein>
    <recommendedName>
        <fullName evidence="7">ANKFY1</fullName>
    </recommendedName>
</protein>
<comment type="caution">
    <text evidence="5">The sequence shown here is derived from an EMBL/GenBank/DDBJ whole genome shotgun (WGS) entry which is preliminary data.</text>
</comment>
<keyword evidence="1" id="KW-0677">Repeat</keyword>
<dbReference type="EMBL" id="VXIV02003427">
    <property type="protein sequence ID" value="KAF6017155.1"/>
    <property type="molecule type" value="Genomic_DNA"/>
</dbReference>
<dbReference type="Gene3D" id="1.25.40.20">
    <property type="entry name" value="Ankyrin repeat-containing domain"/>
    <property type="match status" value="1"/>
</dbReference>
<evidence type="ECO:0000313" key="5">
    <source>
        <dbReference type="EMBL" id="KAF6017155.1"/>
    </source>
</evidence>
<sequence length="329" mass="35524">MLQLVQLSNTISQLADLTNEKLSYLTMTNLSQSDAYSCSPSRRSSSRRNSSSLGTIREAAKVSCYSEPGYYLHAAIVAGNVTSVSMLLDNGSNPNSIIQGFTPLTLCLSLQKSADITFSIVKLLLQHGANPNLLLPLHISCKKGLVSVVELLLSNGASPELLEQSTGCTALQISLIQLMNSTSETQIKLYEETSLAILNCADVDVTNCGLSGSSPLQMSILTQKPHITLAIISKASSRLTRSEINEAAKLLDNDGPQAYPHYKDVRVALETFKQATSKEPGDNCDLANHEIKNAVKSETIAKKAQGCESSVSYNAGTMREQAEHFLHFL</sequence>
<accession>A0A7J7ITN4</accession>
<dbReference type="OrthoDB" id="539213at2759"/>
<evidence type="ECO:0000256" key="3">
    <source>
        <dbReference type="PROSITE-ProRule" id="PRU00023"/>
    </source>
</evidence>
<evidence type="ECO:0000256" key="2">
    <source>
        <dbReference type="ARBA" id="ARBA00023043"/>
    </source>
</evidence>
<feature type="repeat" description="ANK" evidence="3">
    <location>
        <begin position="132"/>
        <end position="164"/>
    </location>
</feature>
<reference evidence="5" key="1">
    <citation type="submission" date="2020-06" db="EMBL/GenBank/DDBJ databases">
        <title>Draft genome of Bugula neritina, a colonial animal packing powerful symbionts and potential medicines.</title>
        <authorList>
            <person name="Rayko M."/>
        </authorList>
    </citation>
    <scope>NUCLEOTIDE SEQUENCE [LARGE SCALE GENOMIC DNA]</scope>
    <source>
        <strain evidence="5">Kwan_BN1</strain>
    </source>
</reference>
<dbReference type="Pfam" id="PF13857">
    <property type="entry name" value="Ank_5"/>
    <property type="match status" value="1"/>
</dbReference>
<dbReference type="AlphaFoldDB" id="A0A7J7ITN4"/>
<dbReference type="PROSITE" id="PS50088">
    <property type="entry name" value="ANK_REPEAT"/>
    <property type="match status" value="1"/>
</dbReference>
<keyword evidence="2 3" id="KW-0040">ANK repeat</keyword>
<gene>
    <name evidence="5" type="ORF">EB796_024550</name>
</gene>
<dbReference type="InterPro" id="IPR036770">
    <property type="entry name" value="Ankyrin_rpt-contain_sf"/>
</dbReference>
<name>A0A7J7ITN4_BUGNE</name>
<evidence type="ECO:0000313" key="6">
    <source>
        <dbReference type="Proteomes" id="UP000593567"/>
    </source>
</evidence>
<evidence type="ECO:0000256" key="1">
    <source>
        <dbReference type="ARBA" id="ARBA00022737"/>
    </source>
</evidence>
<feature type="compositionally biased region" description="Low complexity" evidence="4">
    <location>
        <begin position="37"/>
        <end position="52"/>
    </location>
</feature>
<proteinExistence type="predicted"/>
<keyword evidence="6" id="KW-1185">Reference proteome</keyword>
<dbReference type="SUPFAM" id="SSF48403">
    <property type="entry name" value="Ankyrin repeat"/>
    <property type="match status" value="1"/>
</dbReference>
<dbReference type="PROSITE" id="PS50297">
    <property type="entry name" value="ANK_REP_REGION"/>
    <property type="match status" value="1"/>
</dbReference>
<feature type="region of interest" description="Disordered" evidence="4">
    <location>
        <begin position="33"/>
        <end position="52"/>
    </location>
</feature>
<dbReference type="Proteomes" id="UP000593567">
    <property type="component" value="Unassembled WGS sequence"/>
</dbReference>
<dbReference type="PANTHER" id="PTHR24161">
    <property type="entry name" value="ANK_REP_REGION DOMAIN-CONTAINING PROTEIN-RELATED"/>
    <property type="match status" value="1"/>
</dbReference>
<evidence type="ECO:0008006" key="7">
    <source>
        <dbReference type="Google" id="ProtNLM"/>
    </source>
</evidence>
<dbReference type="InterPro" id="IPR002110">
    <property type="entry name" value="Ankyrin_rpt"/>
</dbReference>
<evidence type="ECO:0000256" key="4">
    <source>
        <dbReference type="SAM" id="MobiDB-lite"/>
    </source>
</evidence>
<dbReference type="PANTHER" id="PTHR24161:SF122">
    <property type="match status" value="1"/>
</dbReference>